<keyword evidence="2" id="KW-0378">Hydrolase</keyword>
<dbReference type="PANTHER" id="PTHR43798">
    <property type="entry name" value="MONOACYLGLYCEROL LIPASE"/>
    <property type="match status" value="1"/>
</dbReference>
<feature type="domain" description="AB hydrolase-1" evidence="4">
    <location>
        <begin position="47"/>
        <end position="150"/>
    </location>
</feature>
<dbReference type="FunCoup" id="A0A7R8URT5">
    <property type="interactions" value="119"/>
</dbReference>
<dbReference type="AlphaFoldDB" id="A0A7R8URT5"/>
<comment type="similarity">
    <text evidence="1">Belongs to the AB hydrolase superfamily.</text>
</comment>
<dbReference type="OMA" id="HGWMDVS"/>
<evidence type="ECO:0000256" key="2">
    <source>
        <dbReference type="ARBA" id="ARBA00022801"/>
    </source>
</evidence>
<dbReference type="PANTHER" id="PTHR43798:SF14">
    <property type="entry name" value="SERINE HYDROLASE-LIKE PROTEIN DDB_G0286239"/>
    <property type="match status" value="1"/>
</dbReference>
<gene>
    <name evidence="5" type="ORF">HERILL_LOCUS8586</name>
</gene>
<evidence type="ECO:0000256" key="1">
    <source>
        <dbReference type="ARBA" id="ARBA00008645"/>
    </source>
</evidence>
<dbReference type="Proteomes" id="UP000594454">
    <property type="component" value="Chromosome 3"/>
</dbReference>
<dbReference type="SUPFAM" id="SSF53474">
    <property type="entry name" value="alpha/beta-Hydrolases"/>
    <property type="match status" value="1"/>
</dbReference>
<feature type="compositionally biased region" description="Polar residues" evidence="3">
    <location>
        <begin position="1"/>
        <end position="17"/>
    </location>
</feature>
<protein>
    <recommendedName>
        <fullName evidence="4">AB hydrolase-1 domain-containing protein</fullName>
    </recommendedName>
</protein>
<dbReference type="Gene3D" id="3.40.50.1820">
    <property type="entry name" value="alpha/beta hydrolase"/>
    <property type="match status" value="1"/>
</dbReference>
<dbReference type="OrthoDB" id="190201at2759"/>
<accession>A0A7R8URT5</accession>
<feature type="region of interest" description="Disordered" evidence="3">
    <location>
        <begin position="1"/>
        <end position="20"/>
    </location>
</feature>
<dbReference type="InterPro" id="IPR000073">
    <property type="entry name" value="AB_hydrolase_1"/>
</dbReference>
<sequence>MAQANGIGSSQQNIQNGDNDDRWQEVEIPVPWGIVAGKWWGARERQPILCLHGWQDNCGTFDRLIPLLPDKFSYLCIDLPGHGKSSHYPPGMQYYLFWDGITLIRRIVKHFKWGNITLMGHSLGGALSFMYAASFPLDVDKFISIDINGPPIRNHRKQAMNTGLAIDRLLKYETLPTSMMPCYAYDEMIDLVLDAYEGSVDRHSVKILMKRGMVPTPKHYEKPGFHFVRDLRLKVSGLAMFTEEQVQCYAEQIKCKVLNIRADPGMTLERPDVYRNVIETMRRNASLVVYKEVPGTHHLHLVTPERVSGIIGEFLDQ</sequence>
<evidence type="ECO:0000313" key="6">
    <source>
        <dbReference type="Proteomes" id="UP000594454"/>
    </source>
</evidence>
<dbReference type="InParanoid" id="A0A7R8URT5"/>
<dbReference type="InterPro" id="IPR050266">
    <property type="entry name" value="AB_hydrolase_sf"/>
</dbReference>
<proteinExistence type="inferred from homology"/>
<reference evidence="5 6" key="1">
    <citation type="submission" date="2020-11" db="EMBL/GenBank/DDBJ databases">
        <authorList>
            <person name="Wallbank WR R."/>
            <person name="Pardo Diaz C."/>
            <person name="Kozak K."/>
            <person name="Martin S."/>
            <person name="Jiggins C."/>
            <person name="Moest M."/>
            <person name="Warren A I."/>
            <person name="Generalovic N T."/>
            <person name="Byers J.R.P. K."/>
            <person name="Montejo-Kovacevich G."/>
            <person name="Yen C E."/>
        </authorList>
    </citation>
    <scope>NUCLEOTIDE SEQUENCE [LARGE SCALE GENOMIC DNA]</scope>
</reference>
<evidence type="ECO:0000313" key="5">
    <source>
        <dbReference type="EMBL" id="CAD7085766.1"/>
    </source>
</evidence>
<dbReference type="EMBL" id="LR899011">
    <property type="protein sequence ID" value="CAD7085766.1"/>
    <property type="molecule type" value="Genomic_DNA"/>
</dbReference>
<evidence type="ECO:0000259" key="4">
    <source>
        <dbReference type="Pfam" id="PF00561"/>
    </source>
</evidence>
<name>A0A7R8URT5_HERIL</name>
<dbReference type="GO" id="GO:0016020">
    <property type="term" value="C:membrane"/>
    <property type="evidence" value="ECO:0007669"/>
    <property type="project" value="TreeGrafter"/>
</dbReference>
<dbReference type="GO" id="GO:0016787">
    <property type="term" value="F:hydrolase activity"/>
    <property type="evidence" value="ECO:0007669"/>
    <property type="project" value="UniProtKB-KW"/>
</dbReference>
<evidence type="ECO:0000256" key="3">
    <source>
        <dbReference type="SAM" id="MobiDB-lite"/>
    </source>
</evidence>
<organism evidence="5 6">
    <name type="scientific">Hermetia illucens</name>
    <name type="common">Black soldier fly</name>
    <dbReference type="NCBI Taxonomy" id="343691"/>
    <lineage>
        <taxon>Eukaryota</taxon>
        <taxon>Metazoa</taxon>
        <taxon>Ecdysozoa</taxon>
        <taxon>Arthropoda</taxon>
        <taxon>Hexapoda</taxon>
        <taxon>Insecta</taxon>
        <taxon>Pterygota</taxon>
        <taxon>Neoptera</taxon>
        <taxon>Endopterygota</taxon>
        <taxon>Diptera</taxon>
        <taxon>Brachycera</taxon>
        <taxon>Stratiomyomorpha</taxon>
        <taxon>Stratiomyidae</taxon>
        <taxon>Hermetiinae</taxon>
        <taxon>Hermetia</taxon>
    </lineage>
</organism>
<dbReference type="Pfam" id="PF00561">
    <property type="entry name" value="Abhydrolase_1"/>
    <property type="match status" value="1"/>
</dbReference>
<keyword evidence="6" id="KW-1185">Reference proteome</keyword>
<dbReference type="InterPro" id="IPR029058">
    <property type="entry name" value="AB_hydrolase_fold"/>
</dbReference>
<dbReference type="PRINTS" id="PR00111">
    <property type="entry name" value="ABHYDROLASE"/>
</dbReference>